<dbReference type="Pfam" id="PF04069">
    <property type="entry name" value="OpuAC"/>
    <property type="match status" value="1"/>
</dbReference>
<dbReference type="GO" id="GO:0022857">
    <property type="term" value="F:transmembrane transporter activity"/>
    <property type="evidence" value="ECO:0007669"/>
    <property type="project" value="InterPro"/>
</dbReference>
<evidence type="ECO:0000259" key="1">
    <source>
        <dbReference type="Pfam" id="PF04069"/>
    </source>
</evidence>
<comment type="caution">
    <text evidence="2">The sequence shown here is derived from an EMBL/GenBank/DDBJ whole genome shotgun (WGS) entry which is preliminary data.</text>
</comment>
<gene>
    <name evidence="2" type="primary">proX</name>
    <name evidence="2" type="ORF">GKE65_21005</name>
</gene>
<name>A0A6C9QH28_ECOLX</name>
<feature type="domain" description="ABC-type glycine betaine transport system substrate-binding" evidence="1">
    <location>
        <begin position="3"/>
        <end position="59"/>
    </location>
</feature>
<dbReference type="SUPFAM" id="SSF53850">
    <property type="entry name" value="Periplasmic binding protein-like II"/>
    <property type="match status" value="1"/>
</dbReference>
<dbReference type="GO" id="GO:0043190">
    <property type="term" value="C:ATP-binding cassette (ABC) transporter complex"/>
    <property type="evidence" value="ECO:0007669"/>
    <property type="project" value="InterPro"/>
</dbReference>
<dbReference type="EMBL" id="WKRU01000283">
    <property type="protein sequence ID" value="MSL40620.1"/>
    <property type="molecule type" value="Genomic_DNA"/>
</dbReference>
<feature type="non-terminal residue" evidence="2">
    <location>
        <position position="1"/>
    </location>
</feature>
<evidence type="ECO:0000313" key="2">
    <source>
        <dbReference type="EMBL" id="MSL40620.1"/>
    </source>
</evidence>
<accession>A0A6C9QH28</accession>
<proteinExistence type="predicted"/>
<dbReference type="InterPro" id="IPR007210">
    <property type="entry name" value="ABC_Gly_betaine_transp_sub-bd"/>
</dbReference>
<organism evidence="2">
    <name type="scientific">Escherichia coli</name>
    <dbReference type="NCBI Taxonomy" id="562"/>
    <lineage>
        <taxon>Bacteria</taxon>
        <taxon>Pseudomonadati</taxon>
        <taxon>Pseudomonadota</taxon>
        <taxon>Gammaproteobacteria</taxon>
        <taxon>Enterobacterales</taxon>
        <taxon>Enterobacteriaceae</taxon>
        <taxon>Escherichia</taxon>
    </lineage>
</organism>
<dbReference type="Gene3D" id="3.40.190.10">
    <property type="entry name" value="Periplasmic binding protein-like II"/>
    <property type="match status" value="1"/>
</dbReference>
<sequence length="77" mass="8329">VSTLHIVANKAWAEKNPAAAKLFAIMQLPVADINAQNAIMHDGKASEGDIQGHVDGWIKAHQQQFDGWVNEALAAQK</sequence>
<dbReference type="AlphaFoldDB" id="A0A6C9QH28"/>
<protein>
    <submittedName>
        <fullName evidence="2">Proline/glycine betaine ABC transporter substrate-binding protein ProX</fullName>
    </submittedName>
</protein>
<reference evidence="2" key="1">
    <citation type="journal article" date="2019" name="Nat. Med.">
        <title>A library of human gut bacterial isolates paired with longitudinal multiomics data enables mechanistic microbiome research.</title>
        <authorList>
            <person name="Poyet M."/>
            <person name="Groussin M."/>
            <person name="Gibbons S.M."/>
            <person name="Avila-Pacheco J."/>
            <person name="Jiang X."/>
            <person name="Kearney S.M."/>
            <person name="Perrotta A.R."/>
            <person name="Berdy B."/>
            <person name="Zhao S."/>
            <person name="Lieberman T.D."/>
            <person name="Swanson P.K."/>
            <person name="Smith M."/>
            <person name="Roesemann S."/>
            <person name="Alexander J.E."/>
            <person name="Rich S.A."/>
            <person name="Livny J."/>
            <person name="Vlamakis H."/>
            <person name="Clish C."/>
            <person name="Bullock K."/>
            <person name="Deik A."/>
            <person name="Scott J."/>
            <person name="Pierce K.A."/>
            <person name="Xavier R.J."/>
            <person name="Alm E.J."/>
        </authorList>
    </citation>
    <scope>NUCLEOTIDE SEQUENCE</scope>
    <source>
        <strain evidence="2">BIOML-A446</strain>
    </source>
</reference>